<dbReference type="UniPathway" id="UPA00591">
    <property type="reaction ID" value="UER00648"/>
</dbReference>
<evidence type="ECO:0000256" key="2">
    <source>
        <dbReference type="ARBA" id="ARBA00004496"/>
    </source>
</evidence>
<evidence type="ECO:0000256" key="7">
    <source>
        <dbReference type="ARBA" id="ARBA00022676"/>
    </source>
</evidence>
<evidence type="ECO:0000256" key="6">
    <source>
        <dbReference type="ARBA" id="ARBA00022490"/>
    </source>
</evidence>
<dbReference type="GO" id="GO:0052657">
    <property type="term" value="F:guanine phosphoribosyltransferase activity"/>
    <property type="evidence" value="ECO:0007669"/>
    <property type="project" value="RHEA"/>
</dbReference>
<keyword evidence="6 15" id="KW-0963">Cytoplasm</keyword>
<gene>
    <name evidence="17" type="ORF">OMM_03001</name>
</gene>
<dbReference type="EMBL" id="ATBP01000372">
    <property type="protein sequence ID" value="ETR70774.1"/>
    <property type="molecule type" value="Genomic_DNA"/>
</dbReference>
<protein>
    <recommendedName>
        <fullName evidence="5 15">Hypoxanthine phosphoribosyltransferase</fullName>
        <ecNumber evidence="5 15">2.4.2.8</ecNumber>
    </recommendedName>
</protein>
<comment type="caution">
    <text evidence="17">The sequence shown here is derived from an EMBL/GenBank/DDBJ whole genome shotgun (WGS) entry which is preliminary data.</text>
</comment>
<comment type="pathway">
    <text evidence="3 15">Purine metabolism; IMP biosynthesis via salvage pathway; IMP from hypoxanthine: step 1/1.</text>
</comment>
<proteinExistence type="inferred from homology"/>
<keyword evidence="8 15" id="KW-0808">Transferase</keyword>
<dbReference type="Gene3D" id="3.40.50.2020">
    <property type="match status" value="1"/>
</dbReference>
<evidence type="ECO:0000256" key="14">
    <source>
        <dbReference type="ARBA" id="ARBA00049402"/>
    </source>
</evidence>
<evidence type="ECO:0000256" key="10">
    <source>
        <dbReference type="ARBA" id="ARBA00022726"/>
    </source>
</evidence>
<dbReference type="GO" id="GO:0000287">
    <property type="term" value="F:magnesium ion binding"/>
    <property type="evidence" value="ECO:0007669"/>
    <property type="project" value="TreeGrafter"/>
</dbReference>
<sequence>MKNILFNKDIIQRRVQELGRQISLDYSGHEICVIVLLKGAFMFASDLIRSLTPKVRVEFMKISSYAGQNSTGLVKIDQDIDYDIHNRHVLILEDIVDTGLTLHNLLDILYKRNPASIEICSFLDKPSRREVHVSVKYIGFVIENVFVVGYGMDYNQMWRQYPDIQIIEGD</sequence>
<evidence type="ECO:0000313" key="17">
    <source>
        <dbReference type="EMBL" id="ETR70774.1"/>
    </source>
</evidence>
<dbReference type="NCBIfam" id="TIGR01203">
    <property type="entry name" value="HGPRTase"/>
    <property type="match status" value="1"/>
</dbReference>
<dbReference type="FunFam" id="3.40.50.2020:FF:000006">
    <property type="entry name" value="Hypoxanthine phosphoribosyltransferase"/>
    <property type="match status" value="1"/>
</dbReference>
<keyword evidence="9 15" id="KW-0479">Metal-binding</keyword>
<feature type="domain" description="Phosphoribosyltransferase" evidence="16">
    <location>
        <begin position="9"/>
        <end position="154"/>
    </location>
</feature>
<keyword evidence="12 15" id="KW-0460">Magnesium</keyword>
<keyword evidence="10 15" id="KW-0660">Purine salvage</keyword>
<evidence type="ECO:0000256" key="1">
    <source>
        <dbReference type="ARBA" id="ARBA00001946"/>
    </source>
</evidence>
<dbReference type="PANTHER" id="PTHR43340:SF1">
    <property type="entry name" value="HYPOXANTHINE PHOSPHORIBOSYLTRANSFERASE"/>
    <property type="match status" value="1"/>
</dbReference>
<dbReference type="InterPro" id="IPR005904">
    <property type="entry name" value="Hxn_phspho_trans"/>
</dbReference>
<evidence type="ECO:0000256" key="15">
    <source>
        <dbReference type="RuleBase" id="RU364099"/>
    </source>
</evidence>
<dbReference type="GO" id="GO:0006166">
    <property type="term" value="P:purine ribonucleoside salvage"/>
    <property type="evidence" value="ECO:0007669"/>
    <property type="project" value="UniProtKB-KW"/>
</dbReference>
<dbReference type="Proteomes" id="UP000189670">
    <property type="component" value="Unassembled WGS sequence"/>
</dbReference>
<dbReference type="Pfam" id="PF00156">
    <property type="entry name" value="Pribosyltran"/>
    <property type="match status" value="1"/>
</dbReference>
<organism evidence="17 18">
    <name type="scientific">Candidatus Magnetoglobus multicellularis str. Araruama</name>
    <dbReference type="NCBI Taxonomy" id="890399"/>
    <lineage>
        <taxon>Bacteria</taxon>
        <taxon>Pseudomonadati</taxon>
        <taxon>Thermodesulfobacteriota</taxon>
        <taxon>Desulfobacteria</taxon>
        <taxon>Desulfobacterales</taxon>
        <taxon>Desulfobacteraceae</taxon>
        <taxon>Candidatus Magnetoglobus</taxon>
    </lineage>
</organism>
<accession>A0A1V1P7L0</accession>
<comment type="catalytic activity">
    <reaction evidence="13">
        <text>GMP + diphosphate = guanine + 5-phospho-alpha-D-ribose 1-diphosphate</text>
        <dbReference type="Rhea" id="RHEA:25424"/>
        <dbReference type="ChEBI" id="CHEBI:16235"/>
        <dbReference type="ChEBI" id="CHEBI:33019"/>
        <dbReference type="ChEBI" id="CHEBI:58017"/>
        <dbReference type="ChEBI" id="CHEBI:58115"/>
        <dbReference type="EC" id="2.4.2.8"/>
    </reaction>
    <physiologicalReaction direction="right-to-left" evidence="13">
        <dbReference type="Rhea" id="RHEA:25426"/>
    </physiologicalReaction>
</comment>
<dbReference type="CDD" id="cd06223">
    <property type="entry name" value="PRTases_typeI"/>
    <property type="match status" value="1"/>
</dbReference>
<evidence type="ECO:0000256" key="13">
    <source>
        <dbReference type="ARBA" id="ARBA00048811"/>
    </source>
</evidence>
<dbReference type="PANTHER" id="PTHR43340">
    <property type="entry name" value="HYPOXANTHINE-GUANINE PHOSPHORIBOSYLTRANSFERASE"/>
    <property type="match status" value="1"/>
</dbReference>
<evidence type="ECO:0000256" key="11">
    <source>
        <dbReference type="ARBA" id="ARBA00022741"/>
    </source>
</evidence>
<dbReference type="GO" id="GO:0006178">
    <property type="term" value="P:guanine salvage"/>
    <property type="evidence" value="ECO:0007669"/>
    <property type="project" value="TreeGrafter"/>
</dbReference>
<comment type="subcellular location">
    <subcellularLocation>
        <location evidence="2 15">Cytoplasm</location>
    </subcellularLocation>
</comment>
<keyword evidence="7 15" id="KW-0328">Glycosyltransferase</keyword>
<reference evidence="18" key="1">
    <citation type="submission" date="2012-11" db="EMBL/GenBank/DDBJ databases">
        <authorList>
            <person name="Lucero-Rivera Y.E."/>
            <person name="Tovar-Ramirez D."/>
        </authorList>
    </citation>
    <scope>NUCLEOTIDE SEQUENCE [LARGE SCALE GENOMIC DNA]</scope>
    <source>
        <strain evidence="18">Araruama</strain>
    </source>
</reference>
<keyword evidence="11 15" id="KW-0547">Nucleotide-binding</keyword>
<dbReference type="InterPro" id="IPR029057">
    <property type="entry name" value="PRTase-like"/>
</dbReference>
<dbReference type="GO" id="GO:0004422">
    <property type="term" value="F:hypoxanthine phosphoribosyltransferase activity"/>
    <property type="evidence" value="ECO:0007669"/>
    <property type="project" value="InterPro"/>
</dbReference>
<evidence type="ECO:0000256" key="5">
    <source>
        <dbReference type="ARBA" id="ARBA00011895"/>
    </source>
</evidence>
<name>A0A1V1P7L0_9BACT</name>
<dbReference type="GO" id="GO:0005829">
    <property type="term" value="C:cytosol"/>
    <property type="evidence" value="ECO:0007669"/>
    <property type="project" value="TreeGrafter"/>
</dbReference>
<dbReference type="GO" id="GO:0032264">
    <property type="term" value="P:IMP salvage"/>
    <property type="evidence" value="ECO:0007669"/>
    <property type="project" value="UniProtKB-UniPathway"/>
</dbReference>
<dbReference type="GO" id="GO:0032263">
    <property type="term" value="P:GMP salvage"/>
    <property type="evidence" value="ECO:0007669"/>
    <property type="project" value="TreeGrafter"/>
</dbReference>
<dbReference type="GO" id="GO:0046100">
    <property type="term" value="P:hypoxanthine metabolic process"/>
    <property type="evidence" value="ECO:0007669"/>
    <property type="project" value="TreeGrafter"/>
</dbReference>
<evidence type="ECO:0000256" key="3">
    <source>
        <dbReference type="ARBA" id="ARBA00004669"/>
    </source>
</evidence>
<dbReference type="AlphaFoldDB" id="A0A1V1P7L0"/>
<evidence type="ECO:0000259" key="16">
    <source>
        <dbReference type="Pfam" id="PF00156"/>
    </source>
</evidence>
<comment type="catalytic activity">
    <reaction evidence="14">
        <text>IMP + diphosphate = hypoxanthine + 5-phospho-alpha-D-ribose 1-diphosphate</text>
        <dbReference type="Rhea" id="RHEA:17973"/>
        <dbReference type="ChEBI" id="CHEBI:17368"/>
        <dbReference type="ChEBI" id="CHEBI:33019"/>
        <dbReference type="ChEBI" id="CHEBI:58017"/>
        <dbReference type="ChEBI" id="CHEBI:58053"/>
        <dbReference type="EC" id="2.4.2.8"/>
    </reaction>
    <physiologicalReaction direction="right-to-left" evidence="14">
        <dbReference type="Rhea" id="RHEA:17975"/>
    </physiologicalReaction>
</comment>
<comment type="similarity">
    <text evidence="4 15">Belongs to the purine/pyrimidine phosphoribosyltransferase family.</text>
</comment>
<dbReference type="GO" id="GO:0000166">
    <property type="term" value="F:nucleotide binding"/>
    <property type="evidence" value="ECO:0007669"/>
    <property type="project" value="UniProtKB-KW"/>
</dbReference>
<dbReference type="SUPFAM" id="SSF53271">
    <property type="entry name" value="PRTase-like"/>
    <property type="match status" value="1"/>
</dbReference>
<evidence type="ECO:0000256" key="8">
    <source>
        <dbReference type="ARBA" id="ARBA00022679"/>
    </source>
</evidence>
<dbReference type="EC" id="2.4.2.8" evidence="5 15"/>
<evidence type="ECO:0000256" key="4">
    <source>
        <dbReference type="ARBA" id="ARBA00008391"/>
    </source>
</evidence>
<dbReference type="InterPro" id="IPR000836">
    <property type="entry name" value="PRTase_dom"/>
</dbReference>
<dbReference type="InterPro" id="IPR050408">
    <property type="entry name" value="HGPRT"/>
</dbReference>
<evidence type="ECO:0000313" key="18">
    <source>
        <dbReference type="Proteomes" id="UP000189670"/>
    </source>
</evidence>
<evidence type="ECO:0000256" key="12">
    <source>
        <dbReference type="ARBA" id="ARBA00022842"/>
    </source>
</evidence>
<comment type="cofactor">
    <cofactor evidence="1 15">
        <name>Mg(2+)</name>
        <dbReference type="ChEBI" id="CHEBI:18420"/>
    </cofactor>
</comment>
<evidence type="ECO:0000256" key="9">
    <source>
        <dbReference type="ARBA" id="ARBA00022723"/>
    </source>
</evidence>